<sequence>MNQKIKAVFFFPNPPTPHPPSNSNQKSTEPPPQPPGTTQRRLYRILYFPIGTLLHILGLQIDGNSRSRNPIPNHHYKAHSPTNRTLIGSRLSPKS</sequence>
<evidence type="ECO:0000313" key="2">
    <source>
        <dbReference type="EMBL" id="CAA2998824.1"/>
    </source>
</evidence>
<dbReference type="Gramene" id="OE9A070401T1">
    <property type="protein sequence ID" value="OE9A070401C1"/>
    <property type="gene ID" value="OE9A070401"/>
</dbReference>
<name>A0A8S0T127_OLEEU</name>
<keyword evidence="3" id="KW-1185">Reference proteome</keyword>
<organism evidence="2 3">
    <name type="scientific">Olea europaea subsp. europaea</name>
    <dbReference type="NCBI Taxonomy" id="158383"/>
    <lineage>
        <taxon>Eukaryota</taxon>
        <taxon>Viridiplantae</taxon>
        <taxon>Streptophyta</taxon>
        <taxon>Embryophyta</taxon>
        <taxon>Tracheophyta</taxon>
        <taxon>Spermatophyta</taxon>
        <taxon>Magnoliopsida</taxon>
        <taxon>eudicotyledons</taxon>
        <taxon>Gunneridae</taxon>
        <taxon>Pentapetalae</taxon>
        <taxon>asterids</taxon>
        <taxon>lamiids</taxon>
        <taxon>Lamiales</taxon>
        <taxon>Oleaceae</taxon>
        <taxon>Oleeae</taxon>
        <taxon>Olea</taxon>
    </lineage>
</organism>
<accession>A0A8S0T127</accession>
<evidence type="ECO:0000313" key="3">
    <source>
        <dbReference type="Proteomes" id="UP000594638"/>
    </source>
</evidence>
<proteinExistence type="predicted"/>
<dbReference type="EMBL" id="CACTIH010005606">
    <property type="protein sequence ID" value="CAA2998824.1"/>
    <property type="molecule type" value="Genomic_DNA"/>
</dbReference>
<reference evidence="2 3" key="1">
    <citation type="submission" date="2019-12" db="EMBL/GenBank/DDBJ databases">
        <authorList>
            <person name="Alioto T."/>
            <person name="Alioto T."/>
            <person name="Gomez Garrido J."/>
        </authorList>
    </citation>
    <scope>NUCLEOTIDE SEQUENCE [LARGE SCALE GENOMIC DNA]</scope>
</reference>
<gene>
    <name evidence="2" type="ORF">OLEA9_A070401</name>
</gene>
<evidence type="ECO:0000256" key="1">
    <source>
        <dbReference type="SAM" id="MobiDB-lite"/>
    </source>
</evidence>
<feature type="compositionally biased region" description="Polar residues" evidence="1">
    <location>
        <begin position="80"/>
        <end position="95"/>
    </location>
</feature>
<feature type="region of interest" description="Disordered" evidence="1">
    <location>
        <begin position="63"/>
        <end position="95"/>
    </location>
</feature>
<dbReference type="AlphaFoldDB" id="A0A8S0T127"/>
<feature type="region of interest" description="Disordered" evidence="1">
    <location>
        <begin position="1"/>
        <end position="39"/>
    </location>
</feature>
<protein>
    <submittedName>
        <fullName evidence="2">Uncharacterized protein</fullName>
    </submittedName>
</protein>
<dbReference type="Proteomes" id="UP000594638">
    <property type="component" value="Unassembled WGS sequence"/>
</dbReference>
<comment type="caution">
    <text evidence="2">The sequence shown here is derived from an EMBL/GenBank/DDBJ whole genome shotgun (WGS) entry which is preliminary data.</text>
</comment>